<protein>
    <submittedName>
        <fullName evidence="1">Uncharacterized protein</fullName>
    </submittedName>
</protein>
<sequence length="111" mass="12408">MASSFSEHQELNWVIALCVSSTRLLFVSALMTSTKSSAKACIYERYLARLDRVFRWLRGSTGPGHCMNLEGSLSQVRFQFNSYSNHTSSRVAASYIDLEQCAAPPGDNHEL</sequence>
<dbReference type="EMBL" id="BGPR01050119">
    <property type="protein sequence ID" value="GBO27127.1"/>
    <property type="molecule type" value="Genomic_DNA"/>
</dbReference>
<gene>
    <name evidence="1" type="ORF">AVEN_200586_1</name>
</gene>
<evidence type="ECO:0000313" key="1">
    <source>
        <dbReference type="EMBL" id="GBO27127.1"/>
    </source>
</evidence>
<organism evidence="1 2">
    <name type="scientific">Araneus ventricosus</name>
    <name type="common">Orbweaver spider</name>
    <name type="synonym">Epeira ventricosa</name>
    <dbReference type="NCBI Taxonomy" id="182803"/>
    <lineage>
        <taxon>Eukaryota</taxon>
        <taxon>Metazoa</taxon>
        <taxon>Ecdysozoa</taxon>
        <taxon>Arthropoda</taxon>
        <taxon>Chelicerata</taxon>
        <taxon>Arachnida</taxon>
        <taxon>Araneae</taxon>
        <taxon>Araneomorphae</taxon>
        <taxon>Entelegynae</taxon>
        <taxon>Araneoidea</taxon>
        <taxon>Araneidae</taxon>
        <taxon>Araneus</taxon>
    </lineage>
</organism>
<evidence type="ECO:0000313" key="2">
    <source>
        <dbReference type="Proteomes" id="UP000499080"/>
    </source>
</evidence>
<keyword evidence="2" id="KW-1185">Reference proteome</keyword>
<dbReference type="Proteomes" id="UP000499080">
    <property type="component" value="Unassembled WGS sequence"/>
</dbReference>
<comment type="caution">
    <text evidence="1">The sequence shown here is derived from an EMBL/GenBank/DDBJ whole genome shotgun (WGS) entry which is preliminary data.</text>
</comment>
<dbReference type="AlphaFoldDB" id="A0A4Y2VTK5"/>
<accession>A0A4Y2VTK5</accession>
<name>A0A4Y2VTK5_ARAVE</name>
<proteinExistence type="predicted"/>
<reference evidence="1 2" key="1">
    <citation type="journal article" date="2019" name="Sci. Rep.">
        <title>Orb-weaving spider Araneus ventricosus genome elucidates the spidroin gene catalogue.</title>
        <authorList>
            <person name="Kono N."/>
            <person name="Nakamura H."/>
            <person name="Ohtoshi R."/>
            <person name="Moran D.A.P."/>
            <person name="Shinohara A."/>
            <person name="Yoshida Y."/>
            <person name="Fujiwara M."/>
            <person name="Mori M."/>
            <person name="Tomita M."/>
            <person name="Arakawa K."/>
        </authorList>
    </citation>
    <scope>NUCLEOTIDE SEQUENCE [LARGE SCALE GENOMIC DNA]</scope>
</reference>